<dbReference type="InterPro" id="IPR011079">
    <property type="entry name" value="Ala_racemase_C"/>
</dbReference>
<dbReference type="OrthoDB" id="9813814at2"/>
<dbReference type="GO" id="GO:0009252">
    <property type="term" value="P:peptidoglycan biosynthetic process"/>
    <property type="evidence" value="ECO:0007669"/>
    <property type="project" value="TreeGrafter"/>
</dbReference>
<dbReference type="EMBL" id="NOJY02000055">
    <property type="protein sequence ID" value="RDY25663.1"/>
    <property type="molecule type" value="Genomic_DNA"/>
</dbReference>
<evidence type="ECO:0000256" key="4">
    <source>
        <dbReference type="HAMAP-Rule" id="MF_01201"/>
    </source>
</evidence>
<feature type="domain" description="Alanine racemase C-terminal" evidence="7">
    <location>
        <begin position="238"/>
        <end position="363"/>
    </location>
</feature>
<evidence type="ECO:0000256" key="5">
    <source>
        <dbReference type="PIRSR" id="PIRSR600821-50"/>
    </source>
</evidence>
<dbReference type="Proteomes" id="UP000215694">
    <property type="component" value="Unassembled WGS sequence"/>
</dbReference>
<dbReference type="PROSITE" id="PS00395">
    <property type="entry name" value="ALANINE_RACEMASE"/>
    <property type="match status" value="1"/>
</dbReference>
<feature type="binding site" evidence="4 6">
    <location>
        <position position="307"/>
    </location>
    <ligand>
        <name>substrate</name>
    </ligand>
</feature>
<dbReference type="InterPro" id="IPR001608">
    <property type="entry name" value="Ala_racemase_N"/>
</dbReference>
<evidence type="ECO:0000313" key="8">
    <source>
        <dbReference type="EMBL" id="RDY25663.1"/>
    </source>
</evidence>
<comment type="cofactor">
    <cofactor evidence="1 4 5">
        <name>pyridoxal 5'-phosphate</name>
        <dbReference type="ChEBI" id="CHEBI:597326"/>
    </cofactor>
</comment>
<dbReference type="SUPFAM" id="SSF50621">
    <property type="entry name" value="Alanine racemase C-terminal domain-like"/>
    <property type="match status" value="1"/>
</dbReference>
<dbReference type="RefSeq" id="WP_094369614.1">
    <property type="nucleotide sequence ID" value="NZ_NOJY02000055.1"/>
</dbReference>
<feature type="active site" description="Proton acceptor; specific for L-alanine" evidence="4">
    <location>
        <position position="259"/>
    </location>
</feature>
<dbReference type="NCBIfam" id="TIGR00492">
    <property type="entry name" value="alr"/>
    <property type="match status" value="1"/>
</dbReference>
<keyword evidence="9" id="KW-1185">Reference proteome</keyword>
<dbReference type="SMART" id="SM01005">
    <property type="entry name" value="Ala_racemase_C"/>
    <property type="match status" value="1"/>
</dbReference>
<protein>
    <recommendedName>
        <fullName evidence="4">Alanine racemase</fullName>
        <ecNumber evidence="4">5.1.1.1</ecNumber>
    </recommendedName>
</protein>
<dbReference type="InterPro" id="IPR000821">
    <property type="entry name" value="Ala_racemase"/>
</dbReference>
<dbReference type="Gene3D" id="2.40.37.10">
    <property type="entry name" value="Lyase, Ornithine Decarboxylase, Chain A, domain 1"/>
    <property type="match status" value="1"/>
</dbReference>
<dbReference type="HAMAP" id="MF_01201">
    <property type="entry name" value="Ala_racemase"/>
    <property type="match status" value="1"/>
</dbReference>
<keyword evidence="2 4" id="KW-0663">Pyridoxal phosphate</keyword>
<dbReference type="FunFam" id="3.20.20.10:FF:000002">
    <property type="entry name" value="Alanine racemase"/>
    <property type="match status" value="1"/>
</dbReference>
<feature type="binding site" evidence="4 6">
    <location>
        <position position="135"/>
    </location>
    <ligand>
        <name>substrate</name>
    </ligand>
</feature>
<dbReference type="UniPathway" id="UPA00042">
    <property type="reaction ID" value="UER00497"/>
</dbReference>
<accession>A0A371IYV1</accession>
<evidence type="ECO:0000313" key="9">
    <source>
        <dbReference type="Proteomes" id="UP000215694"/>
    </source>
</evidence>
<evidence type="ECO:0000256" key="3">
    <source>
        <dbReference type="ARBA" id="ARBA00023235"/>
    </source>
</evidence>
<sequence>MQLLRSTWVEVNLELIKYNFIEIKKYIGKNVKVGAVLKANAYGHGAIEIAKVLENEVDYLCVAGLNEALELRNEKIETPILVMGSIPDNYLKLAIEKNISITIYSYNQVIILNDIANELKKKAIIHIKIDTGFNRLGFKIEKDIVSVIKEIYNMDNIYVEGIFSHLALKDKDSDQLQYEKFKNLINLIYEENIKIPIKHISDSIGMVAYNNFSMDMVRVGASIYGYNSRKSSLDLKAAMTFKSKLIQVKEIKKGEGVSYDYSFIAPKDMILGTIPCGYSDGIPRTLSNKGFVNIDGKRANIVGKMCMDQCMVDLSNIKNAQEGMEVIFYGEGGPDLLEVANLAETNRNEILAMVSRRVARVYYENSELKNVVDYLV</sequence>
<dbReference type="GO" id="GO:0008784">
    <property type="term" value="F:alanine racemase activity"/>
    <property type="evidence" value="ECO:0007669"/>
    <property type="project" value="UniProtKB-UniRule"/>
</dbReference>
<dbReference type="InterPro" id="IPR029066">
    <property type="entry name" value="PLP-binding_barrel"/>
</dbReference>
<comment type="catalytic activity">
    <reaction evidence="4">
        <text>L-alanine = D-alanine</text>
        <dbReference type="Rhea" id="RHEA:20249"/>
        <dbReference type="ChEBI" id="CHEBI:57416"/>
        <dbReference type="ChEBI" id="CHEBI:57972"/>
        <dbReference type="EC" id="5.1.1.1"/>
    </reaction>
</comment>
<dbReference type="GO" id="GO:0030632">
    <property type="term" value="P:D-alanine biosynthetic process"/>
    <property type="evidence" value="ECO:0007669"/>
    <property type="project" value="UniProtKB-UniRule"/>
</dbReference>
<evidence type="ECO:0000256" key="1">
    <source>
        <dbReference type="ARBA" id="ARBA00001933"/>
    </source>
</evidence>
<dbReference type="InterPro" id="IPR009006">
    <property type="entry name" value="Ala_racemase/Decarboxylase_C"/>
</dbReference>
<comment type="similarity">
    <text evidence="4">Belongs to the alanine racemase family.</text>
</comment>
<dbReference type="PANTHER" id="PTHR30511">
    <property type="entry name" value="ALANINE RACEMASE"/>
    <property type="match status" value="1"/>
</dbReference>
<name>A0A371IYV1_9FIRM</name>
<dbReference type="Gene3D" id="3.20.20.10">
    <property type="entry name" value="Alanine racemase"/>
    <property type="match status" value="1"/>
</dbReference>
<dbReference type="PRINTS" id="PR00992">
    <property type="entry name" value="ALARACEMASE"/>
</dbReference>
<comment type="caution">
    <text evidence="8">The sequence shown here is derived from an EMBL/GenBank/DDBJ whole genome shotgun (WGS) entry which is preliminary data.</text>
</comment>
<evidence type="ECO:0000256" key="6">
    <source>
        <dbReference type="PIRSR" id="PIRSR600821-52"/>
    </source>
</evidence>
<comment type="function">
    <text evidence="4">Catalyzes the interconversion of L-alanine and D-alanine. May also act on other amino acids.</text>
</comment>
<keyword evidence="3 4" id="KW-0413">Isomerase</keyword>
<evidence type="ECO:0000259" key="7">
    <source>
        <dbReference type="SMART" id="SM01005"/>
    </source>
</evidence>
<comment type="pathway">
    <text evidence="4">Amino-acid biosynthesis; D-alanine biosynthesis; D-alanine from L-alanine: step 1/1.</text>
</comment>
<reference evidence="8 9" key="1">
    <citation type="journal article" date="2017" name="Genome Announc.">
        <title>Draft Genome Sequence of Romboutsia weinsteinii sp. nov. Strain CCRI-19649(T) Isolated from Surface Water.</title>
        <authorList>
            <person name="Maheux A.F."/>
            <person name="Boudreau D.K."/>
            <person name="Berube E."/>
            <person name="Boissinot M."/>
            <person name="Cantin P."/>
            <person name="Raymond F."/>
            <person name="Corbeil J."/>
            <person name="Omar R.F."/>
            <person name="Bergeron M.G."/>
        </authorList>
    </citation>
    <scope>NUCLEOTIDE SEQUENCE [LARGE SCALE GENOMIC DNA]</scope>
    <source>
        <strain evidence="8 9">CCRI-19649</strain>
    </source>
</reference>
<evidence type="ECO:0000256" key="2">
    <source>
        <dbReference type="ARBA" id="ARBA00022898"/>
    </source>
</evidence>
<dbReference type="EC" id="5.1.1.1" evidence="4"/>
<feature type="active site" description="Proton acceptor; specific for D-alanine" evidence="4">
    <location>
        <position position="38"/>
    </location>
</feature>
<dbReference type="GO" id="GO:0005829">
    <property type="term" value="C:cytosol"/>
    <property type="evidence" value="ECO:0007669"/>
    <property type="project" value="TreeGrafter"/>
</dbReference>
<dbReference type="SUPFAM" id="SSF51419">
    <property type="entry name" value="PLP-binding barrel"/>
    <property type="match status" value="1"/>
</dbReference>
<dbReference type="PANTHER" id="PTHR30511:SF0">
    <property type="entry name" value="ALANINE RACEMASE, CATABOLIC-RELATED"/>
    <property type="match status" value="1"/>
</dbReference>
<dbReference type="Pfam" id="PF01168">
    <property type="entry name" value="Ala_racemase_N"/>
    <property type="match status" value="1"/>
</dbReference>
<dbReference type="AlphaFoldDB" id="A0A371IYV1"/>
<dbReference type="CDD" id="cd00430">
    <property type="entry name" value="PLPDE_III_AR"/>
    <property type="match status" value="1"/>
</dbReference>
<organism evidence="8 9">
    <name type="scientific">Romboutsia weinsteinii</name>
    <dbReference type="NCBI Taxonomy" id="2020949"/>
    <lineage>
        <taxon>Bacteria</taxon>
        <taxon>Bacillati</taxon>
        <taxon>Bacillota</taxon>
        <taxon>Clostridia</taxon>
        <taxon>Peptostreptococcales</taxon>
        <taxon>Peptostreptococcaceae</taxon>
        <taxon>Romboutsia</taxon>
    </lineage>
</organism>
<dbReference type="GO" id="GO:0030170">
    <property type="term" value="F:pyridoxal phosphate binding"/>
    <property type="evidence" value="ECO:0007669"/>
    <property type="project" value="UniProtKB-UniRule"/>
</dbReference>
<dbReference type="Pfam" id="PF00842">
    <property type="entry name" value="Ala_racemase_C"/>
    <property type="match status" value="1"/>
</dbReference>
<gene>
    <name evidence="8" type="primary">alr</name>
    <name evidence="8" type="ORF">CHL78_017050</name>
</gene>
<proteinExistence type="inferred from homology"/>
<dbReference type="InterPro" id="IPR020622">
    <property type="entry name" value="Ala_racemase_pyridoxalP-BS"/>
</dbReference>
<feature type="modified residue" description="N6-(pyridoxal phosphate)lysine" evidence="4 5">
    <location>
        <position position="38"/>
    </location>
</feature>